<dbReference type="OrthoDB" id="5974730at2759"/>
<protein>
    <submittedName>
        <fullName evidence="2">Uncharacterized protein</fullName>
    </submittedName>
</protein>
<keyword evidence="1" id="KW-0812">Transmembrane</keyword>
<organism evidence="2 3">
    <name type="scientific">Teladorsagia circumcincta</name>
    <name type="common">Brown stomach worm</name>
    <name type="synonym">Ostertagia circumcincta</name>
    <dbReference type="NCBI Taxonomy" id="45464"/>
    <lineage>
        <taxon>Eukaryota</taxon>
        <taxon>Metazoa</taxon>
        <taxon>Ecdysozoa</taxon>
        <taxon>Nematoda</taxon>
        <taxon>Chromadorea</taxon>
        <taxon>Rhabditida</taxon>
        <taxon>Rhabditina</taxon>
        <taxon>Rhabditomorpha</taxon>
        <taxon>Strongyloidea</taxon>
        <taxon>Trichostrongylidae</taxon>
        <taxon>Teladorsagia</taxon>
    </lineage>
</organism>
<dbReference type="AlphaFoldDB" id="A0A2G9UQU5"/>
<keyword evidence="1" id="KW-0472">Membrane</keyword>
<feature type="transmembrane region" description="Helical" evidence="1">
    <location>
        <begin position="48"/>
        <end position="68"/>
    </location>
</feature>
<evidence type="ECO:0000313" key="3">
    <source>
        <dbReference type="Proteomes" id="UP000230423"/>
    </source>
</evidence>
<gene>
    <name evidence="2" type="ORF">TELCIR_06253</name>
</gene>
<name>A0A2G9UQU5_TELCI</name>
<sequence length="91" mass="10657">MTQFTKIPSVRLFLWVFGRLTLLYSAGFGFLTFGLVKTKYWIGPVKSLYFIGYIFYFIIWPILHQVLLKVLPLRKEEDKCPTTTDVTTNKS</sequence>
<evidence type="ECO:0000256" key="1">
    <source>
        <dbReference type="SAM" id="Phobius"/>
    </source>
</evidence>
<keyword evidence="1" id="KW-1133">Transmembrane helix</keyword>
<dbReference type="Proteomes" id="UP000230423">
    <property type="component" value="Unassembled WGS sequence"/>
</dbReference>
<dbReference type="EMBL" id="KZ345831">
    <property type="protein sequence ID" value="PIO71840.1"/>
    <property type="molecule type" value="Genomic_DNA"/>
</dbReference>
<keyword evidence="3" id="KW-1185">Reference proteome</keyword>
<evidence type="ECO:0000313" key="2">
    <source>
        <dbReference type="EMBL" id="PIO71840.1"/>
    </source>
</evidence>
<accession>A0A2G9UQU5</accession>
<proteinExistence type="predicted"/>
<feature type="transmembrane region" description="Helical" evidence="1">
    <location>
        <begin position="12"/>
        <end position="36"/>
    </location>
</feature>
<reference evidence="2 3" key="1">
    <citation type="submission" date="2015-09" db="EMBL/GenBank/DDBJ databases">
        <title>Draft genome of the parasitic nematode Teladorsagia circumcincta isolate WARC Sus (inbred).</title>
        <authorList>
            <person name="Mitreva M."/>
        </authorList>
    </citation>
    <scope>NUCLEOTIDE SEQUENCE [LARGE SCALE GENOMIC DNA]</scope>
    <source>
        <strain evidence="2 3">S</strain>
    </source>
</reference>